<evidence type="ECO:0000313" key="4">
    <source>
        <dbReference type="Proteomes" id="UP000261166"/>
    </source>
</evidence>
<dbReference type="Proteomes" id="UP000260812">
    <property type="component" value="Unassembled WGS sequence"/>
</dbReference>
<name>A0A3E3I3H9_9FIRM</name>
<keyword evidence="3" id="KW-1185">Reference proteome</keyword>
<dbReference type="EMBL" id="QVLV01000009">
    <property type="protein sequence ID" value="RGE59270.1"/>
    <property type="molecule type" value="Genomic_DNA"/>
</dbReference>
<accession>A0A3E3I3H9</accession>
<reference evidence="1 4" key="1">
    <citation type="submission" date="2018-08" db="EMBL/GenBank/DDBJ databases">
        <title>A genome reference for cultivated species of the human gut microbiota.</title>
        <authorList>
            <person name="Zou Y."/>
            <person name="Xue W."/>
            <person name="Luo G."/>
        </authorList>
    </citation>
    <scope>NUCLEOTIDE SEQUENCE [LARGE SCALE GENOMIC DNA]</scope>
    <source>
        <strain evidence="2 4">AF26-4BH</strain>
        <strain evidence="1">TF05-5AC</strain>
    </source>
</reference>
<dbReference type="EMBL" id="QVLU01000006">
    <property type="protein sequence ID" value="RGE72333.1"/>
    <property type="molecule type" value="Genomic_DNA"/>
</dbReference>
<gene>
    <name evidence="2" type="ORF">DWY69_08200</name>
    <name evidence="1" type="ORF">DXC51_14995</name>
</gene>
<comment type="caution">
    <text evidence="1">The sequence shown here is derived from an EMBL/GenBank/DDBJ whole genome shotgun (WGS) entry which is preliminary data.</text>
</comment>
<organism evidence="1 3">
    <name type="scientific">Eisenbergiella massiliensis</name>
    <dbReference type="NCBI Taxonomy" id="1720294"/>
    <lineage>
        <taxon>Bacteria</taxon>
        <taxon>Bacillati</taxon>
        <taxon>Bacillota</taxon>
        <taxon>Clostridia</taxon>
        <taxon>Lachnospirales</taxon>
        <taxon>Lachnospiraceae</taxon>
        <taxon>Eisenbergiella</taxon>
    </lineage>
</organism>
<dbReference type="Proteomes" id="UP000261166">
    <property type="component" value="Unassembled WGS sequence"/>
</dbReference>
<protein>
    <submittedName>
        <fullName evidence="1">Uncharacterized protein</fullName>
    </submittedName>
</protein>
<dbReference type="RefSeq" id="WP_025487477.1">
    <property type="nucleotide sequence ID" value="NZ_JBKVAZ010000006.1"/>
</dbReference>
<evidence type="ECO:0000313" key="1">
    <source>
        <dbReference type="EMBL" id="RGE59270.1"/>
    </source>
</evidence>
<dbReference type="GeneID" id="97988134"/>
<dbReference type="AlphaFoldDB" id="A0A3E3I3H9"/>
<proteinExistence type="predicted"/>
<evidence type="ECO:0000313" key="3">
    <source>
        <dbReference type="Proteomes" id="UP000260812"/>
    </source>
</evidence>
<dbReference type="OrthoDB" id="1905293at2"/>
<sequence length="270" mass="30002">MQISRQTMQLQTVEILKALFALPGFDSVSIKGISPASPDDSQAVLSAIDASWHDILSDVDFKVRIAVHPSLRSLAKPLSHTLLSLMGLTDGILGLTLQGNACEIQEEAVETVRLCLATGYRADIIFEIQWNENVPPLSACENAPCPSPCDAFWFIAVQALGKLLRRDYLIADHLAHMLIMEGLVLQMEMRDAKYGTNIHRYGYGEVPAYQNTDTEAFAFLFDKTEPAGRRTAENLCRAALTYNALTGRDSSNESRREIFFALWNCYLQGL</sequence>
<evidence type="ECO:0000313" key="2">
    <source>
        <dbReference type="EMBL" id="RGE72333.1"/>
    </source>
</evidence>